<name>A0ABY6ULK1_BIOOC</name>
<protein>
    <recommendedName>
        <fullName evidence="1">F-box domain-containing protein</fullName>
    </recommendedName>
</protein>
<keyword evidence="3" id="KW-1185">Reference proteome</keyword>
<reference evidence="2 3" key="1">
    <citation type="submission" date="2019-06" db="EMBL/GenBank/DDBJ databases">
        <authorList>
            <person name="Broberg M."/>
        </authorList>
    </citation>
    <scope>NUCLEOTIDE SEQUENCE [LARGE SCALE GENOMIC DNA]</scope>
</reference>
<dbReference type="InterPro" id="IPR036047">
    <property type="entry name" value="F-box-like_dom_sf"/>
</dbReference>
<feature type="domain" description="F-box" evidence="1">
    <location>
        <begin position="11"/>
        <end position="62"/>
    </location>
</feature>
<evidence type="ECO:0000259" key="1">
    <source>
        <dbReference type="PROSITE" id="PS50181"/>
    </source>
</evidence>
<organism evidence="2 3">
    <name type="scientific">Bionectria ochroleuca</name>
    <name type="common">Gliocladium roseum</name>
    <dbReference type="NCBI Taxonomy" id="29856"/>
    <lineage>
        <taxon>Eukaryota</taxon>
        <taxon>Fungi</taxon>
        <taxon>Dikarya</taxon>
        <taxon>Ascomycota</taxon>
        <taxon>Pezizomycotina</taxon>
        <taxon>Sordariomycetes</taxon>
        <taxon>Hypocreomycetidae</taxon>
        <taxon>Hypocreales</taxon>
        <taxon>Bionectriaceae</taxon>
        <taxon>Clonostachys</taxon>
    </lineage>
</organism>
<accession>A0ABY6ULK1</accession>
<dbReference type="Gene3D" id="1.20.1280.50">
    <property type="match status" value="1"/>
</dbReference>
<evidence type="ECO:0000313" key="2">
    <source>
        <dbReference type="EMBL" id="VUC32168.1"/>
    </source>
</evidence>
<evidence type="ECO:0000313" key="3">
    <source>
        <dbReference type="Proteomes" id="UP000766486"/>
    </source>
</evidence>
<dbReference type="EMBL" id="CABFNS010000845">
    <property type="protein sequence ID" value="VUC32168.1"/>
    <property type="molecule type" value="Genomic_DNA"/>
</dbReference>
<dbReference type="SUPFAM" id="SSF81383">
    <property type="entry name" value="F-box domain"/>
    <property type="match status" value="1"/>
</dbReference>
<dbReference type="InterPro" id="IPR001810">
    <property type="entry name" value="F-box_dom"/>
</dbReference>
<dbReference type="Pfam" id="PF12937">
    <property type="entry name" value="F-box-like"/>
    <property type="match status" value="1"/>
</dbReference>
<dbReference type="PROSITE" id="PS50181">
    <property type="entry name" value="FBOX"/>
    <property type="match status" value="1"/>
</dbReference>
<proteinExistence type="predicted"/>
<dbReference type="Proteomes" id="UP000766486">
    <property type="component" value="Unassembled WGS sequence"/>
</dbReference>
<comment type="caution">
    <text evidence="2">The sequence shown here is derived from an EMBL/GenBank/DDBJ whole genome shotgun (WGS) entry which is preliminary data.</text>
</comment>
<dbReference type="SUPFAM" id="SSF52047">
    <property type="entry name" value="RNI-like"/>
    <property type="match status" value="1"/>
</dbReference>
<sequence>MEVTLQSKPIEAPIQSVPAEVLLQVFGYLPSKSDISSVRLVCRLFSDVARSFLGTKATFALVPESIARLDEISSHPFFSQHITTIAFVVNVFRPFDNHREWRHAMSCTLQYPYGTPPEIDHSREDWGQSWGHYRKLLAAQDAAFKSIEPSQEVEIACKRFSKLQNLEIRHYDRATPPPHHLCNNPAFKPLNRRHGDFSGCWALPVYEPGFFSPKLTIPGVYMVSSMLSATSETQLRSLRIDALAMDIFDGECEVYSQLMKIAPHLSTLDLLIYVKHEQEGFQGWFPNHSVLANKRARRLICSASNLEDLKLGFFSVFHNRGYPFYAEAKSFVPRGQAWPRLRRVYLSNVEVVTFMFMDFLVAHIQTLKVLELGNCLMIDNPEWRQEEQPCIWSDFFIPMVTTFPIEKLSLFGRFKLIKPPGRGLQENPNLFVNPPTIYAHDVVQDVAVQDKGLTVGRTVEMIVSSSDFNSFLEFQVGGNLDLVLKLKEEIIQDLLDYYVLKREKEDSVAIPTRHVDYLKSYVSGGSY</sequence>
<gene>
    <name evidence="2" type="ORF">CLO192961_LOCUS321598</name>
</gene>